<comment type="caution">
    <text evidence="8">The sequence shown here is derived from an EMBL/GenBank/DDBJ whole genome shotgun (WGS) entry which is preliminary data.</text>
</comment>
<comment type="similarity">
    <text evidence="2 4">Belongs to the bacterial solute-binding protein 3 family.</text>
</comment>
<dbReference type="RefSeq" id="WP_109624946.1">
    <property type="nucleotide sequence ID" value="NZ_JANKBI010000012.1"/>
</dbReference>
<dbReference type="Proteomes" id="UP000245412">
    <property type="component" value="Unassembled WGS sequence"/>
</dbReference>
<dbReference type="GO" id="GO:0030313">
    <property type="term" value="C:cell envelope"/>
    <property type="evidence" value="ECO:0007669"/>
    <property type="project" value="UniProtKB-SubCell"/>
</dbReference>
<organism evidence="8 9">
    <name type="scientific">Murimonas intestini</name>
    <dbReference type="NCBI Taxonomy" id="1337051"/>
    <lineage>
        <taxon>Bacteria</taxon>
        <taxon>Bacillati</taxon>
        <taxon>Bacillota</taxon>
        <taxon>Clostridia</taxon>
        <taxon>Lachnospirales</taxon>
        <taxon>Lachnospiraceae</taxon>
        <taxon>Murimonas</taxon>
    </lineage>
</organism>
<gene>
    <name evidence="8" type="ORF">C7383_102129</name>
</gene>
<name>A0AB73T7Q5_9FIRM</name>
<evidence type="ECO:0000259" key="7">
    <source>
        <dbReference type="SMART" id="SM00062"/>
    </source>
</evidence>
<dbReference type="CDD" id="cd00996">
    <property type="entry name" value="PBP2_AatB_like"/>
    <property type="match status" value="1"/>
</dbReference>
<reference evidence="8 9" key="1">
    <citation type="submission" date="2018-05" db="EMBL/GenBank/DDBJ databases">
        <authorList>
            <person name="Goeker M."/>
            <person name="Huntemann M."/>
            <person name="Clum A."/>
            <person name="Pillay M."/>
            <person name="Palaniappan K."/>
            <person name="Varghese N."/>
            <person name="Mikhailova N."/>
            <person name="Stamatis D."/>
            <person name="Reddy T."/>
            <person name="Daum C."/>
            <person name="Shapiro N."/>
            <person name="Ivanova N."/>
            <person name="Kyrpides N."/>
            <person name="Woyke T."/>
        </authorList>
    </citation>
    <scope>NUCLEOTIDE SEQUENCE [LARGE SCALE GENOMIC DNA]</scope>
    <source>
        <strain evidence="8 9">DSM 26524</strain>
    </source>
</reference>
<dbReference type="EMBL" id="QGGY01000002">
    <property type="protein sequence ID" value="PWJ77996.1"/>
    <property type="molecule type" value="Genomic_DNA"/>
</dbReference>
<evidence type="ECO:0000256" key="4">
    <source>
        <dbReference type="RuleBase" id="RU003744"/>
    </source>
</evidence>
<keyword evidence="3 6" id="KW-0732">Signal</keyword>
<dbReference type="SUPFAM" id="SSF53850">
    <property type="entry name" value="Periplasmic binding protein-like II"/>
    <property type="match status" value="1"/>
</dbReference>
<evidence type="ECO:0000256" key="1">
    <source>
        <dbReference type="ARBA" id="ARBA00004196"/>
    </source>
</evidence>
<feature type="signal peptide" evidence="6">
    <location>
        <begin position="1"/>
        <end position="20"/>
    </location>
</feature>
<dbReference type="PROSITE" id="PS51257">
    <property type="entry name" value="PROKAR_LIPOPROTEIN"/>
    <property type="match status" value="1"/>
</dbReference>
<dbReference type="PANTHER" id="PTHR35936">
    <property type="entry name" value="MEMBRANE-BOUND LYTIC MUREIN TRANSGLYCOSYLASE F"/>
    <property type="match status" value="1"/>
</dbReference>
<protein>
    <submittedName>
        <fullName evidence="8">Polar amino acid transport system substrate-binding protein</fullName>
    </submittedName>
</protein>
<feature type="chain" id="PRO_5044496112" evidence="6">
    <location>
        <begin position="21"/>
        <end position="340"/>
    </location>
</feature>
<dbReference type="PANTHER" id="PTHR35936:SF34">
    <property type="entry name" value="ABC TRANSPORTER EXTRACELLULAR-BINDING PROTEIN YCKB-RELATED"/>
    <property type="match status" value="1"/>
</dbReference>
<dbReference type="SMART" id="SM00062">
    <property type="entry name" value="PBPb"/>
    <property type="match status" value="1"/>
</dbReference>
<evidence type="ECO:0000256" key="5">
    <source>
        <dbReference type="SAM" id="MobiDB-lite"/>
    </source>
</evidence>
<sequence length="340" mass="36723">MKKKVLSVLLASAMTAAVLAGCGQDKETEKAGETPAKTEAVTEEAKTEAAETEKKTEAAETEKKTEAAETGEETEAGTEEETKSDKKIADKVIAESETKAETGAKTDFKVDKLTVGFDQDFPPMGFIGDDGEYTGFDLELAAEVADRLGAEVVYQPIAWDMKDAELSSGNIDCIWNGFTMTDREDEYTWSEPYMKNDQVFVVRADSGIASEADLAGKVVDVQTDSSAQRALAGMSKLTESFGSLNPVADYNTAFMELEAGAVDAVAMDSVVANYQIEKRGADFNVLDESIAAEEYAIGFKKGNEELRDAVQEKLDEMAADGTLAEISKKWFGEDMTILGK</sequence>
<feature type="compositionally biased region" description="Basic and acidic residues" evidence="5">
    <location>
        <begin position="80"/>
        <end position="89"/>
    </location>
</feature>
<accession>A0AB73T7Q5</accession>
<dbReference type="Pfam" id="PF00497">
    <property type="entry name" value="SBP_bac_3"/>
    <property type="match status" value="1"/>
</dbReference>
<evidence type="ECO:0000256" key="3">
    <source>
        <dbReference type="ARBA" id="ARBA00022729"/>
    </source>
</evidence>
<dbReference type="Gene3D" id="3.40.190.10">
    <property type="entry name" value="Periplasmic binding protein-like II"/>
    <property type="match status" value="2"/>
</dbReference>
<dbReference type="InterPro" id="IPR018313">
    <property type="entry name" value="SBP_3_CS"/>
</dbReference>
<feature type="compositionally biased region" description="Basic and acidic residues" evidence="5">
    <location>
        <begin position="43"/>
        <end position="67"/>
    </location>
</feature>
<dbReference type="AlphaFoldDB" id="A0AB73T7Q5"/>
<keyword evidence="9" id="KW-1185">Reference proteome</keyword>
<dbReference type="PROSITE" id="PS01039">
    <property type="entry name" value="SBP_BACTERIAL_3"/>
    <property type="match status" value="1"/>
</dbReference>
<feature type="region of interest" description="Disordered" evidence="5">
    <location>
        <begin position="24"/>
        <end position="89"/>
    </location>
</feature>
<dbReference type="InterPro" id="IPR001638">
    <property type="entry name" value="Solute-binding_3/MltF_N"/>
</dbReference>
<proteinExistence type="inferred from homology"/>
<evidence type="ECO:0000313" key="9">
    <source>
        <dbReference type="Proteomes" id="UP000245412"/>
    </source>
</evidence>
<evidence type="ECO:0000313" key="8">
    <source>
        <dbReference type="EMBL" id="PWJ77996.1"/>
    </source>
</evidence>
<feature type="compositionally biased region" description="Acidic residues" evidence="5">
    <location>
        <begin position="69"/>
        <end position="79"/>
    </location>
</feature>
<evidence type="ECO:0000256" key="6">
    <source>
        <dbReference type="SAM" id="SignalP"/>
    </source>
</evidence>
<evidence type="ECO:0000256" key="2">
    <source>
        <dbReference type="ARBA" id="ARBA00010333"/>
    </source>
</evidence>
<comment type="subcellular location">
    <subcellularLocation>
        <location evidence="1">Cell envelope</location>
    </subcellularLocation>
</comment>
<feature type="domain" description="Solute-binding protein family 3/N-terminal" evidence="7">
    <location>
        <begin position="112"/>
        <end position="334"/>
    </location>
</feature>